<keyword evidence="2" id="KW-1185">Reference proteome</keyword>
<evidence type="ECO:0000313" key="1">
    <source>
        <dbReference type="EMBL" id="KAJ0179110.1"/>
    </source>
</evidence>
<name>A0ACC1D5M9_9NEOP</name>
<protein>
    <submittedName>
        <fullName evidence="1">Uncharacterized protein</fullName>
    </submittedName>
</protein>
<reference evidence="1 2" key="1">
    <citation type="journal article" date="2021" name="Front. Genet.">
        <title>Chromosome-Level Genome Assembly Reveals Significant Gene Expansion in the Toll and IMD Signaling Pathways of Dendrolimus kikuchii.</title>
        <authorList>
            <person name="Zhou J."/>
            <person name="Wu P."/>
            <person name="Xiong Z."/>
            <person name="Liu N."/>
            <person name="Zhao N."/>
            <person name="Ji M."/>
            <person name="Qiu Y."/>
            <person name="Yang B."/>
        </authorList>
    </citation>
    <scope>NUCLEOTIDE SEQUENCE [LARGE SCALE GENOMIC DNA]</scope>
    <source>
        <strain evidence="1">Ann1</strain>
    </source>
</reference>
<sequence>MKVVKKSKQPTAKGAIEKYLKTTTLHGFKYLCSKYCSDRVGWIICCCASACCAGLLCAVLWERFLQIPALLALRDLESPKEYFDHRMPVVAVCPPAESIVELFVDKLTTDRNLTKHLAIHLARILEGKPGDRDHNLLLDQLLIENNVSLTQLMHDHMPPCQQLIRKCRWQGEMMPCNSLFEKMVTSWGICCVMRPEEKCSLKKGTPYYRLKNPSMHMFLNYQATRRLELALQCTNINRSTLYGCKFITKYDEEELDEPALLAPGYNYVAQLSFTSIVENAAVEKLVADTCVSRKDYTSGSCQEKCAERACGCRDPLRYIELSINNPLPVCNITQLDCLRLNVSKTVLSCNCLPPCKKVTTDITFESSPMDLIKYSYDPIYSNLNETPSIVIHFRVNIGLSRLFTINPTETWLTLLCDMSSWKKAAKANQKTHRERHQPEARKHLGLLEKKKDYKQRAKDYHDKGKTLKLLRKRALDKNPDEFYFHMINSKLKDGEHHELKKQVEHTPEQIKLMQTQDIKYINMKRTIETRSINKLQAQLHMTDVADETKNVHTFFLDKEEQKDFDLAKRLDTHPSLLNRKSNRPRLSDLKKIKLPEIDEDTAETMKKKKEKVYKEISKRIQREKELTLIQQKMEMKRHLQNAGPNFEDTCNDEYLILSATLKPLLINHMKY</sequence>
<accession>A0ACC1D5M9</accession>
<gene>
    <name evidence="1" type="ORF">K1T71_004822</name>
</gene>
<dbReference type="EMBL" id="CM034394">
    <property type="protein sequence ID" value="KAJ0179110.1"/>
    <property type="molecule type" value="Genomic_DNA"/>
</dbReference>
<dbReference type="Proteomes" id="UP000824533">
    <property type="component" value="Linkage Group LG08"/>
</dbReference>
<organism evidence="1 2">
    <name type="scientific">Dendrolimus kikuchii</name>
    <dbReference type="NCBI Taxonomy" id="765133"/>
    <lineage>
        <taxon>Eukaryota</taxon>
        <taxon>Metazoa</taxon>
        <taxon>Ecdysozoa</taxon>
        <taxon>Arthropoda</taxon>
        <taxon>Hexapoda</taxon>
        <taxon>Insecta</taxon>
        <taxon>Pterygota</taxon>
        <taxon>Neoptera</taxon>
        <taxon>Endopterygota</taxon>
        <taxon>Lepidoptera</taxon>
        <taxon>Glossata</taxon>
        <taxon>Ditrysia</taxon>
        <taxon>Bombycoidea</taxon>
        <taxon>Lasiocampidae</taxon>
        <taxon>Dendrolimus</taxon>
    </lineage>
</organism>
<comment type="caution">
    <text evidence="1">The sequence shown here is derived from an EMBL/GenBank/DDBJ whole genome shotgun (WGS) entry which is preliminary data.</text>
</comment>
<proteinExistence type="predicted"/>
<evidence type="ECO:0000313" key="2">
    <source>
        <dbReference type="Proteomes" id="UP000824533"/>
    </source>
</evidence>